<proteinExistence type="inferred from homology"/>
<dbReference type="InterPro" id="IPR003598">
    <property type="entry name" value="Ig_sub2"/>
</dbReference>
<evidence type="ECO:0000256" key="6">
    <source>
        <dbReference type="ARBA" id="ARBA00023319"/>
    </source>
</evidence>
<evidence type="ECO:0000256" key="4">
    <source>
        <dbReference type="ARBA" id="ARBA00022737"/>
    </source>
</evidence>
<comment type="similarity">
    <text evidence="2">Belongs to the protein kinase superfamily. CAMK Ser/Thr protein kinase family.</text>
</comment>
<dbReference type="OrthoDB" id="5969272at2759"/>
<keyword evidence="3" id="KW-0963">Cytoplasm</keyword>
<dbReference type="FunFam" id="2.60.40.10:FF:000345">
    <property type="entry name" value="Muscle M-line assembly protein unc-89"/>
    <property type="match status" value="1"/>
</dbReference>
<dbReference type="GO" id="GO:0004672">
    <property type="term" value="F:protein kinase activity"/>
    <property type="evidence" value="ECO:0007669"/>
    <property type="project" value="TreeGrafter"/>
</dbReference>
<dbReference type="EMBL" id="UYRT01000627">
    <property type="protein sequence ID" value="VDK28466.1"/>
    <property type="molecule type" value="Genomic_DNA"/>
</dbReference>
<keyword evidence="5" id="KW-1015">Disulfide bond</keyword>
<dbReference type="InterPro" id="IPR013098">
    <property type="entry name" value="Ig_I-set"/>
</dbReference>
<evidence type="ECO:0000313" key="10">
    <source>
        <dbReference type="WBParaSite" id="GPUH_0000065501-mRNA-1"/>
    </source>
</evidence>
<dbReference type="Pfam" id="PF07679">
    <property type="entry name" value="I-set"/>
    <property type="match status" value="1"/>
</dbReference>
<organism evidence="10">
    <name type="scientific">Gongylonema pulchrum</name>
    <dbReference type="NCBI Taxonomy" id="637853"/>
    <lineage>
        <taxon>Eukaryota</taxon>
        <taxon>Metazoa</taxon>
        <taxon>Ecdysozoa</taxon>
        <taxon>Nematoda</taxon>
        <taxon>Chromadorea</taxon>
        <taxon>Rhabditida</taxon>
        <taxon>Spirurina</taxon>
        <taxon>Spiruromorpha</taxon>
        <taxon>Spiruroidea</taxon>
        <taxon>Gongylonematidae</taxon>
        <taxon>Gongylonema</taxon>
    </lineage>
</organism>
<evidence type="ECO:0000313" key="8">
    <source>
        <dbReference type="EMBL" id="VDK28466.1"/>
    </source>
</evidence>
<sequence length="156" mass="17238">MGEGNWTMVIEQVDEQLIGRVKCIAANEHGKAECESQIILTEARPGKPKTEEGYPPKFNVPLWDRRIPPGQVMAIECHVDAKPTAEIVWMKDGVVLEESDRIEIRNTPDGACRVRINDFGEADVGTYKCTATNSLGVADTRSNLKIQGCHCKETIG</sequence>
<dbReference type="PANTHER" id="PTHR47633:SF8">
    <property type="entry name" value="SPEG NEIGHBOR PROTEIN"/>
    <property type="match status" value="1"/>
</dbReference>
<evidence type="ECO:0000313" key="9">
    <source>
        <dbReference type="Proteomes" id="UP000271098"/>
    </source>
</evidence>
<evidence type="ECO:0000256" key="1">
    <source>
        <dbReference type="ARBA" id="ARBA00004204"/>
    </source>
</evidence>
<accession>A0A183CW14</accession>
<evidence type="ECO:0000259" key="7">
    <source>
        <dbReference type="PROSITE" id="PS50835"/>
    </source>
</evidence>
<dbReference type="PANTHER" id="PTHR47633">
    <property type="entry name" value="IMMUNOGLOBULIN"/>
    <property type="match status" value="1"/>
</dbReference>
<dbReference type="SMART" id="SM00408">
    <property type="entry name" value="IGc2"/>
    <property type="match status" value="1"/>
</dbReference>
<dbReference type="AlphaFoldDB" id="A0A183CW14"/>
<keyword evidence="4" id="KW-0677">Repeat</keyword>
<feature type="domain" description="Ig-like" evidence="7">
    <location>
        <begin position="56"/>
        <end position="145"/>
    </location>
</feature>
<reference evidence="10" key="1">
    <citation type="submission" date="2016-06" db="UniProtKB">
        <authorList>
            <consortium name="WormBaseParasite"/>
        </authorList>
    </citation>
    <scope>IDENTIFICATION</scope>
</reference>
<evidence type="ECO:0000256" key="3">
    <source>
        <dbReference type="ARBA" id="ARBA00022490"/>
    </source>
</evidence>
<name>A0A183CW14_9BILA</name>
<dbReference type="InterPro" id="IPR013783">
    <property type="entry name" value="Ig-like_fold"/>
</dbReference>
<keyword evidence="9" id="KW-1185">Reference proteome</keyword>
<keyword evidence="6" id="KW-0393">Immunoglobulin domain</keyword>
<dbReference type="WBParaSite" id="GPUH_0000065501-mRNA-1">
    <property type="protein sequence ID" value="GPUH_0000065501-mRNA-1"/>
    <property type="gene ID" value="GPUH_0000065501"/>
</dbReference>
<evidence type="ECO:0000256" key="5">
    <source>
        <dbReference type="ARBA" id="ARBA00023157"/>
    </source>
</evidence>
<dbReference type="PROSITE" id="PS50835">
    <property type="entry name" value="IG_LIKE"/>
    <property type="match status" value="1"/>
</dbReference>
<dbReference type="InterPro" id="IPR007110">
    <property type="entry name" value="Ig-like_dom"/>
</dbReference>
<dbReference type="GO" id="GO:0030017">
    <property type="term" value="C:sarcomere"/>
    <property type="evidence" value="ECO:0007669"/>
    <property type="project" value="UniProtKB-SubCell"/>
</dbReference>
<comment type="subcellular location">
    <subcellularLocation>
        <location evidence="1">Cytoplasm</location>
        <location evidence="1">Myofibril</location>
        <location evidence="1">Sarcomere</location>
    </subcellularLocation>
</comment>
<dbReference type="InterPro" id="IPR036179">
    <property type="entry name" value="Ig-like_dom_sf"/>
</dbReference>
<dbReference type="SUPFAM" id="SSF48726">
    <property type="entry name" value="Immunoglobulin"/>
    <property type="match status" value="1"/>
</dbReference>
<gene>
    <name evidence="8" type="ORF">GPUH_LOCUS655</name>
</gene>
<dbReference type="Proteomes" id="UP000271098">
    <property type="component" value="Unassembled WGS sequence"/>
</dbReference>
<dbReference type="Gene3D" id="2.60.40.10">
    <property type="entry name" value="Immunoglobulins"/>
    <property type="match status" value="1"/>
</dbReference>
<evidence type="ECO:0000256" key="2">
    <source>
        <dbReference type="ARBA" id="ARBA00006692"/>
    </source>
</evidence>
<protein>
    <submittedName>
        <fullName evidence="10">Ig-like domain-containing protein</fullName>
    </submittedName>
</protein>
<reference evidence="8 9" key="2">
    <citation type="submission" date="2018-11" db="EMBL/GenBank/DDBJ databases">
        <authorList>
            <consortium name="Pathogen Informatics"/>
        </authorList>
    </citation>
    <scope>NUCLEOTIDE SEQUENCE [LARGE SCALE GENOMIC DNA]</scope>
</reference>